<evidence type="ECO:0000313" key="5">
    <source>
        <dbReference type="EMBL" id="EGD23270.1"/>
    </source>
</evidence>
<keyword evidence="6" id="KW-1185">Reference proteome</keyword>
<feature type="compositionally biased region" description="Polar residues" evidence="4">
    <location>
        <begin position="277"/>
        <end position="294"/>
    </location>
</feature>
<name>E9T358_RHOHA</name>
<keyword evidence="2" id="KW-0560">Oxidoreductase</keyword>
<feature type="region of interest" description="Disordered" evidence="4">
    <location>
        <begin position="266"/>
        <end position="294"/>
    </location>
</feature>
<dbReference type="RefSeq" id="WP_005518620.1">
    <property type="nucleotide sequence ID" value="NZ_CM001149.1"/>
</dbReference>
<dbReference type="SUPFAM" id="SSF51735">
    <property type="entry name" value="NAD(P)-binding Rossmann-fold domains"/>
    <property type="match status" value="1"/>
</dbReference>
<dbReference type="GO" id="GO:0016616">
    <property type="term" value="F:oxidoreductase activity, acting on the CH-OH group of donors, NAD or NADP as acceptor"/>
    <property type="evidence" value="ECO:0007669"/>
    <property type="project" value="TreeGrafter"/>
</dbReference>
<dbReference type="PRINTS" id="PR00080">
    <property type="entry name" value="SDRFAMILY"/>
</dbReference>
<dbReference type="PANTHER" id="PTHR24322:SF736">
    <property type="entry name" value="RETINOL DEHYDROGENASE 10"/>
    <property type="match status" value="1"/>
</dbReference>
<reference evidence="5" key="1">
    <citation type="submission" date="2011-01" db="EMBL/GenBank/DDBJ databases">
        <authorList>
            <person name="Muzny D."/>
            <person name="Qin X."/>
            <person name="Buhay C."/>
            <person name="Dugan-Rocha S."/>
            <person name="Ding Y."/>
            <person name="Chen G."/>
            <person name="Hawes A."/>
            <person name="Holder M."/>
            <person name="Jhangiani S."/>
            <person name="Johnson A."/>
            <person name="Khan Z."/>
            <person name="Li Z."/>
            <person name="Liu W."/>
            <person name="Liu X."/>
            <person name="Perez L."/>
            <person name="Shen H."/>
            <person name="Wang Q."/>
            <person name="Watt J."/>
            <person name="Xi L."/>
            <person name="Xin Y."/>
            <person name="Zhou J."/>
            <person name="Deng J."/>
            <person name="Jiang H."/>
            <person name="Liu Y."/>
            <person name="Qu J."/>
            <person name="Song X.-Z."/>
            <person name="Zhang L."/>
            <person name="Villasana D."/>
            <person name="Johnson A."/>
            <person name="Liu J."/>
            <person name="Liyanage D."/>
            <person name="Lorensuhewa L."/>
            <person name="Robinson T."/>
            <person name="Song A."/>
            <person name="Song B.-B."/>
            <person name="Dinh H."/>
            <person name="Thornton R."/>
            <person name="Coyle M."/>
            <person name="Francisco L."/>
            <person name="Jackson L."/>
            <person name="Javaid M."/>
            <person name="Korchina V."/>
            <person name="Kovar C."/>
            <person name="Mata R."/>
            <person name="Mathew T."/>
            <person name="Ngo R."/>
            <person name="Nguyen L."/>
            <person name="Nguyen N."/>
            <person name="Okwuonu G."/>
            <person name="Ongeri F."/>
            <person name="Pham C."/>
            <person name="Simmons D."/>
            <person name="Wilczek-Boney K."/>
            <person name="Hale W."/>
            <person name="Jakkamsetti A."/>
            <person name="Pham P."/>
            <person name="Ruth R."/>
            <person name="San Lucas F."/>
            <person name="Warren J."/>
            <person name="Zhang J."/>
            <person name="Zhao Z."/>
            <person name="Zhou C."/>
            <person name="Zhu D."/>
            <person name="Lee S."/>
            <person name="Bess C."/>
            <person name="Blankenburg K."/>
            <person name="Forbes L."/>
            <person name="Fu Q."/>
            <person name="Gubbala S."/>
            <person name="Hirani K."/>
            <person name="Jayaseelan J.C."/>
            <person name="Lara F."/>
            <person name="Munidasa M."/>
            <person name="Palculict T."/>
            <person name="Patil S."/>
            <person name="Pu L.-L."/>
            <person name="Saada N."/>
            <person name="Tang L."/>
            <person name="Weissenberger G."/>
            <person name="Zhu Y."/>
            <person name="Hemphill L."/>
            <person name="Shang Y."/>
            <person name="Youmans B."/>
            <person name="Ayvaz T."/>
            <person name="Ross M."/>
            <person name="Santibanez J."/>
            <person name="Aqrawi P."/>
            <person name="Gross S."/>
            <person name="Joshi V."/>
            <person name="Fowler G."/>
            <person name="Nazareth L."/>
            <person name="Reid J."/>
            <person name="Worley K."/>
            <person name="Petrosino J."/>
            <person name="Highlander S."/>
            <person name="Gibbs R."/>
        </authorList>
    </citation>
    <scope>NUCLEOTIDE SEQUENCE [LARGE SCALE GENOMIC DNA]</scope>
    <source>
        <strain evidence="5">ATCC 33707</strain>
    </source>
</reference>
<protein>
    <submittedName>
        <fullName evidence="5">Oxidoreductase, short chain dehydrogenase/reductase family protein</fullName>
    </submittedName>
</protein>
<dbReference type="PRINTS" id="PR00081">
    <property type="entry name" value="GDHRDH"/>
</dbReference>
<sequence>MTRYPDIALEGARVLVTGAGRGIGRATANAFAARGADVALADLDRGAVEHAAAGIGTAHVLDVRSRTAWDACVADVGAIDILVNNAGVMPVGGFLDEPDATGEMTIDVNVWGPIHGMRAVVPGMIGRGRGHVVNVASLAGKIAIPGLAVYNASKFAAVGLSATARLEFADHGVSVSTVLPSAVRTTLTSGIPLGKGLPTVDPEDIADAIVRTVRTRRAETPVPGYLAALDVGLAVAPERLVRWIRRAVGGERALTRVDPTARADYDARLRRDENRGEQTGQPNSTPCARGSSSE</sequence>
<gene>
    <name evidence="5" type="ORF">HMPREF0724_13087</name>
</gene>
<evidence type="ECO:0000256" key="3">
    <source>
        <dbReference type="RuleBase" id="RU000363"/>
    </source>
</evidence>
<dbReference type="EMBL" id="ADNW02000013">
    <property type="protein sequence ID" value="EGD23270.1"/>
    <property type="molecule type" value="Genomic_DNA"/>
</dbReference>
<dbReference type="Proteomes" id="UP000004245">
    <property type="component" value="Unassembled WGS sequence"/>
</dbReference>
<evidence type="ECO:0000313" key="6">
    <source>
        <dbReference type="Proteomes" id="UP000004245"/>
    </source>
</evidence>
<dbReference type="Pfam" id="PF00106">
    <property type="entry name" value="adh_short"/>
    <property type="match status" value="1"/>
</dbReference>
<dbReference type="PANTHER" id="PTHR24322">
    <property type="entry name" value="PKSB"/>
    <property type="match status" value="1"/>
</dbReference>
<dbReference type="InterPro" id="IPR020904">
    <property type="entry name" value="Sc_DH/Rdtase_CS"/>
</dbReference>
<dbReference type="InterPro" id="IPR002347">
    <property type="entry name" value="SDR_fam"/>
</dbReference>
<dbReference type="InterPro" id="IPR036291">
    <property type="entry name" value="NAD(P)-bd_dom_sf"/>
</dbReference>
<organism evidence="5 6">
    <name type="scientific">Prescottella equi ATCC 33707</name>
    <dbReference type="NCBI Taxonomy" id="525370"/>
    <lineage>
        <taxon>Bacteria</taxon>
        <taxon>Bacillati</taxon>
        <taxon>Actinomycetota</taxon>
        <taxon>Actinomycetes</taxon>
        <taxon>Mycobacteriales</taxon>
        <taxon>Nocardiaceae</taxon>
        <taxon>Prescottella</taxon>
    </lineage>
</organism>
<dbReference type="PROSITE" id="PS00061">
    <property type="entry name" value="ADH_SHORT"/>
    <property type="match status" value="1"/>
</dbReference>
<accession>E9T358</accession>
<dbReference type="STRING" id="43767.A6I91_04605"/>
<proteinExistence type="inferred from homology"/>
<dbReference type="Gene3D" id="3.40.50.720">
    <property type="entry name" value="NAD(P)-binding Rossmann-like Domain"/>
    <property type="match status" value="1"/>
</dbReference>
<comment type="caution">
    <text evidence="5">The sequence shown here is derived from an EMBL/GenBank/DDBJ whole genome shotgun (WGS) entry which is preliminary data.</text>
</comment>
<dbReference type="NCBIfam" id="NF005878">
    <property type="entry name" value="PRK07825.1"/>
    <property type="match status" value="1"/>
</dbReference>
<dbReference type="OrthoDB" id="9775296at2"/>
<comment type="similarity">
    <text evidence="1 3">Belongs to the short-chain dehydrogenases/reductases (SDR) family.</text>
</comment>
<dbReference type="AlphaFoldDB" id="E9T358"/>
<feature type="compositionally biased region" description="Basic and acidic residues" evidence="4">
    <location>
        <begin position="266"/>
        <end position="276"/>
    </location>
</feature>
<evidence type="ECO:0000256" key="4">
    <source>
        <dbReference type="SAM" id="MobiDB-lite"/>
    </source>
</evidence>
<dbReference type="HOGENOM" id="CLU_010194_2_1_11"/>
<evidence type="ECO:0000256" key="2">
    <source>
        <dbReference type="ARBA" id="ARBA00023002"/>
    </source>
</evidence>
<evidence type="ECO:0000256" key="1">
    <source>
        <dbReference type="ARBA" id="ARBA00006484"/>
    </source>
</evidence>